<dbReference type="PANTHER" id="PTHR43767:SF1">
    <property type="entry name" value="NONRIBOSOMAL PEPTIDE SYNTHASE PES1 (EUROFUNG)-RELATED"/>
    <property type="match status" value="1"/>
</dbReference>
<dbReference type="HOGENOM" id="CLU_000022_59_0_7"/>
<keyword evidence="4" id="KW-1185">Reference proteome</keyword>
<evidence type="ECO:0000259" key="2">
    <source>
        <dbReference type="Pfam" id="PF13193"/>
    </source>
</evidence>
<dbReference type="STRING" id="316067.Geob_3432"/>
<protein>
    <submittedName>
        <fullName evidence="3">Acyl-CoA synthetase, AMP-forming</fullName>
    </submittedName>
</protein>
<evidence type="ECO:0000259" key="1">
    <source>
        <dbReference type="Pfam" id="PF00501"/>
    </source>
</evidence>
<dbReference type="InterPro" id="IPR025110">
    <property type="entry name" value="AMP-bd_C"/>
</dbReference>
<feature type="domain" description="AMP-dependent synthetase/ligase" evidence="1">
    <location>
        <begin position="13"/>
        <end position="384"/>
    </location>
</feature>
<dbReference type="Pfam" id="PF13193">
    <property type="entry name" value="AMP-binding_C"/>
    <property type="match status" value="1"/>
</dbReference>
<accession>B9M5L6</accession>
<dbReference type="SUPFAM" id="SSF56801">
    <property type="entry name" value="Acetyl-CoA synthetase-like"/>
    <property type="match status" value="1"/>
</dbReference>
<dbReference type="InterPro" id="IPR045851">
    <property type="entry name" value="AMP-bd_C_sf"/>
</dbReference>
<dbReference type="RefSeq" id="WP_012648503.1">
    <property type="nucleotide sequence ID" value="NC_011979.1"/>
</dbReference>
<dbReference type="AlphaFoldDB" id="B9M5L6"/>
<evidence type="ECO:0000313" key="3">
    <source>
        <dbReference type="EMBL" id="ACM21775.1"/>
    </source>
</evidence>
<dbReference type="Pfam" id="PF00501">
    <property type="entry name" value="AMP-binding"/>
    <property type="match status" value="1"/>
</dbReference>
<dbReference type="Proteomes" id="UP000007721">
    <property type="component" value="Chromosome"/>
</dbReference>
<dbReference type="GO" id="GO:0016878">
    <property type="term" value="F:acid-thiol ligase activity"/>
    <property type="evidence" value="ECO:0007669"/>
    <property type="project" value="UniProtKB-ARBA"/>
</dbReference>
<gene>
    <name evidence="3" type="ordered locus">Geob_3432</name>
</gene>
<dbReference type="EMBL" id="CP001390">
    <property type="protein sequence ID" value="ACM21775.1"/>
    <property type="molecule type" value="Genomic_DNA"/>
</dbReference>
<proteinExistence type="predicted"/>
<dbReference type="InterPro" id="IPR042099">
    <property type="entry name" value="ANL_N_sf"/>
</dbReference>
<dbReference type="OrthoDB" id="9799237at2"/>
<sequence>MYKSQTLIHHFLETNAIVRPVKIAFVHEDLRVNYFQINNNANQFAAHLMACGVSRGDRVVIFVENGLQYLISYYGTLKAGAVAVPLSTDMHPDRLKLLLNELQPGAIVTASRHENIFFDLSSGLEGSKLKALLIKEPSRDFCNVTFAVTPWEDIISNVIADNPAIPVHPDELASIVYTSGSTAIPKGVMLSHRNCVSNTHAIIQALRITESDIQMSVLPFHYVMGKSLVNTHFAAGGTVVVNNKFAFTGQLIEQMVKEQVTGFSGVPSSYAYLLQRSPLLQYRDRLGSLRYCSQAGGHMSRQLKEELLQVLPPHTKLYIMYGATEASARLTVLEHESLRTRIDSIGRPIAGVTLRVLDEQGRELPVGETGELVAAGPNIMQGYWKDSVHTANVLDDNGYHTGDLGYRDREGYYFVVGRKDNLLKIGGHRINPREIEEVMMSTGLLAEVAVVGVPDLLLGQRLLAVASPLEKGCSEKEILNRCVKLLPRYKLPAEVRLMDALPKTATAKIDYPKCAAVVQDAGMATLSATMLEAKQDQDVKPDVAIISGTGSHG</sequence>
<dbReference type="Gene3D" id="3.40.50.12780">
    <property type="entry name" value="N-terminal domain of ligase-like"/>
    <property type="match status" value="1"/>
</dbReference>
<dbReference type="PANTHER" id="PTHR43767">
    <property type="entry name" value="LONG-CHAIN-FATTY-ACID--COA LIGASE"/>
    <property type="match status" value="1"/>
</dbReference>
<organism evidence="3 4">
    <name type="scientific">Geotalea daltonii (strain DSM 22248 / JCM 15807 / FRC-32)</name>
    <name type="common">Geobacter daltonii</name>
    <dbReference type="NCBI Taxonomy" id="316067"/>
    <lineage>
        <taxon>Bacteria</taxon>
        <taxon>Pseudomonadati</taxon>
        <taxon>Thermodesulfobacteriota</taxon>
        <taxon>Desulfuromonadia</taxon>
        <taxon>Geobacterales</taxon>
        <taxon>Geobacteraceae</taxon>
        <taxon>Geotalea</taxon>
    </lineage>
</organism>
<dbReference type="KEGG" id="geo:Geob_3432"/>
<dbReference type="InterPro" id="IPR050237">
    <property type="entry name" value="ATP-dep_AMP-bd_enzyme"/>
</dbReference>
<dbReference type="InterPro" id="IPR000873">
    <property type="entry name" value="AMP-dep_synth/lig_dom"/>
</dbReference>
<evidence type="ECO:0000313" key="4">
    <source>
        <dbReference type="Proteomes" id="UP000007721"/>
    </source>
</evidence>
<reference evidence="3 4" key="1">
    <citation type="submission" date="2009-01" db="EMBL/GenBank/DDBJ databases">
        <title>Complete sequence of Geobacter sp. FRC-32.</title>
        <authorList>
            <consortium name="US DOE Joint Genome Institute"/>
            <person name="Lucas S."/>
            <person name="Copeland A."/>
            <person name="Lapidus A."/>
            <person name="Glavina del Rio T."/>
            <person name="Dalin E."/>
            <person name="Tice H."/>
            <person name="Bruce D."/>
            <person name="Goodwin L."/>
            <person name="Pitluck S."/>
            <person name="Saunders E."/>
            <person name="Brettin T."/>
            <person name="Detter J.C."/>
            <person name="Han C."/>
            <person name="Larimer F."/>
            <person name="Land M."/>
            <person name="Hauser L."/>
            <person name="Kyrpides N."/>
            <person name="Ovchinnikova G."/>
            <person name="Kostka J."/>
            <person name="Richardson P."/>
        </authorList>
    </citation>
    <scope>NUCLEOTIDE SEQUENCE [LARGE SCALE GENOMIC DNA]</scope>
    <source>
        <strain evidence="4">DSM 22248 / JCM 15807 / FRC-32</strain>
    </source>
</reference>
<dbReference type="Gene3D" id="3.30.300.30">
    <property type="match status" value="1"/>
</dbReference>
<dbReference type="eggNOG" id="COG0318">
    <property type="taxonomic scope" value="Bacteria"/>
</dbReference>
<name>B9M5L6_GEODF</name>
<feature type="domain" description="AMP-binding enzyme C-terminal" evidence="2">
    <location>
        <begin position="434"/>
        <end position="508"/>
    </location>
</feature>